<dbReference type="GO" id="GO:0046961">
    <property type="term" value="F:proton-transporting ATPase activity, rotational mechanism"/>
    <property type="evidence" value="ECO:0007669"/>
    <property type="project" value="InterPro"/>
</dbReference>
<comment type="function">
    <text evidence="8">Essential component of the vacuolar proton pump (V-ATPase), a multimeric enzyme that catalyzes the translocation of protons across the membranes. Required for assembly and activity of the V-ATPase.</text>
</comment>
<dbReference type="EMBL" id="KN734165">
    <property type="protein sequence ID" value="KIH57616.1"/>
    <property type="molecule type" value="Genomic_DNA"/>
</dbReference>
<keyword evidence="8" id="KW-0375">Hydrogen ion transport</keyword>
<dbReference type="GO" id="GO:0005886">
    <property type="term" value="C:plasma membrane"/>
    <property type="evidence" value="ECO:0007669"/>
    <property type="project" value="TreeGrafter"/>
</dbReference>
<dbReference type="GO" id="GO:0051117">
    <property type="term" value="F:ATPase binding"/>
    <property type="evidence" value="ECO:0007669"/>
    <property type="project" value="TreeGrafter"/>
</dbReference>
<organism evidence="9 10">
    <name type="scientific">Ancylostoma duodenale</name>
    <dbReference type="NCBI Taxonomy" id="51022"/>
    <lineage>
        <taxon>Eukaryota</taxon>
        <taxon>Metazoa</taxon>
        <taxon>Ecdysozoa</taxon>
        <taxon>Nematoda</taxon>
        <taxon>Chromadorea</taxon>
        <taxon>Rhabditida</taxon>
        <taxon>Rhabditina</taxon>
        <taxon>Rhabditomorpha</taxon>
        <taxon>Strongyloidea</taxon>
        <taxon>Ancylostomatidae</taxon>
        <taxon>Ancylostomatinae</taxon>
        <taxon>Ancylostoma</taxon>
    </lineage>
</organism>
<evidence type="ECO:0000256" key="6">
    <source>
        <dbReference type="ARBA" id="ARBA00023065"/>
    </source>
</evidence>
<evidence type="ECO:0000256" key="4">
    <source>
        <dbReference type="ARBA" id="ARBA00022692"/>
    </source>
</evidence>
<dbReference type="GO" id="GO:0007035">
    <property type="term" value="P:vacuolar acidification"/>
    <property type="evidence" value="ECO:0007669"/>
    <property type="project" value="TreeGrafter"/>
</dbReference>
<dbReference type="AlphaFoldDB" id="A0A0C2GKK2"/>
<dbReference type="PANTHER" id="PTHR11629">
    <property type="entry name" value="VACUOLAR PROTON ATPASES"/>
    <property type="match status" value="1"/>
</dbReference>
<accession>A0A0C2GKK2</accession>
<dbReference type="PANTHER" id="PTHR11629:SF73">
    <property type="entry name" value="V-TYPE PROTON ATPASE 116 KDA SUBUNIT A 2"/>
    <property type="match status" value="1"/>
</dbReference>
<keyword evidence="10" id="KW-1185">Reference proteome</keyword>
<reference evidence="9 10" key="1">
    <citation type="submission" date="2013-12" db="EMBL/GenBank/DDBJ databases">
        <title>Draft genome of the parsitic nematode Ancylostoma duodenale.</title>
        <authorList>
            <person name="Mitreva M."/>
        </authorList>
    </citation>
    <scope>NUCLEOTIDE SEQUENCE [LARGE SCALE GENOMIC DNA]</scope>
    <source>
        <strain evidence="9 10">Zhejiang</strain>
    </source>
</reference>
<evidence type="ECO:0000256" key="1">
    <source>
        <dbReference type="ARBA" id="ARBA00004141"/>
    </source>
</evidence>
<gene>
    <name evidence="9" type="ORF">ANCDUO_12190</name>
</gene>
<comment type="similarity">
    <text evidence="2 8">Belongs to the V-ATPase 116 kDa subunit family.</text>
</comment>
<evidence type="ECO:0000313" key="9">
    <source>
        <dbReference type="EMBL" id="KIH57616.1"/>
    </source>
</evidence>
<dbReference type="Proteomes" id="UP000054047">
    <property type="component" value="Unassembled WGS sequence"/>
</dbReference>
<evidence type="ECO:0000256" key="3">
    <source>
        <dbReference type="ARBA" id="ARBA00022448"/>
    </source>
</evidence>
<keyword evidence="4 8" id="KW-0812">Transmembrane</keyword>
<sequence>MVLVNSFILDGVAGYIALYVIFFAFGVLTFSILVLMEGLSAFLHALRLHWVEFQSKFYLGLGYAFVPYSFKQALQETN</sequence>
<dbReference type="InterPro" id="IPR002490">
    <property type="entry name" value="V-ATPase_116kDa_su"/>
</dbReference>
<protein>
    <recommendedName>
        <fullName evidence="8">V-type proton ATPase subunit a</fullName>
    </recommendedName>
</protein>
<evidence type="ECO:0000313" key="10">
    <source>
        <dbReference type="Proteomes" id="UP000054047"/>
    </source>
</evidence>
<comment type="subcellular location">
    <subcellularLocation>
        <location evidence="1">Membrane</location>
        <topology evidence="1">Multi-pass membrane protein</topology>
    </subcellularLocation>
</comment>
<feature type="transmembrane region" description="Helical" evidence="8">
    <location>
        <begin position="12"/>
        <end position="36"/>
    </location>
</feature>
<dbReference type="OrthoDB" id="10264220at2759"/>
<evidence type="ECO:0000256" key="5">
    <source>
        <dbReference type="ARBA" id="ARBA00022989"/>
    </source>
</evidence>
<proteinExistence type="inferred from homology"/>
<keyword evidence="3 8" id="KW-0813">Transport</keyword>
<evidence type="ECO:0000256" key="8">
    <source>
        <dbReference type="RuleBase" id="RU361189"/>
    </source>
</evidence>
<dbReference type="GO" id="GO:0033179">
    <property type="term" value="C:proton-transporting V-type ATPase, V0 domain"/>
    <property type="evidence" value="ECO:0007669"/>
    <property type="project" value="InterPro"/>
</dbReference>
<evidence type="ECO:0000256" key="7">
    <source>
        <dbReference type="ARBA" id="ARBA00023136"/>
    </source>
</evidence>
<keyword evidence="6 8" id="KW-0406">Ion transport</keyword>
<name>A0A0C2GKK2_9BILA</name>
<comment type="caution">
    <text evidence="8">Lacks conserved residue(s) required for the propagation of feature annotation.</text>
</comment>
<dbReference type="GO" id="GO:0016471">
    <property type="term" value="C:vacuolar proton-transporting V-type ATPase complex"/>
    <property type="evidence" value="ECO:0007669"/>
    <property type="project" value="TreeGrafter"/>
</dbReference>
<dbReference type="Pfam" id="PF01496">
    <property type="entry name" value="V_ATPase_I"/>
    <property type="match status" value="1"/>
</dbReference>
<evidence type="ECO:0000256" key="2">
    <source>
        <dbReference type="ARBA" id="ARBA00009904"/>
    </source>
</evidence>
<keyword evidence="7 8" id="KW-0472">Membrane</keyword>
<keyword evidence="5 8" id="KW-1133">Transmembrane helix</keyword>